<keyword evidence="4" id="KW-1185">Reference proteome</keyword>
<evidence type="ECO:0000256" key="1">
    <source>
        <dbReference type="SAM" id="MobiDB-lite"/>
    </source>
</evidence>
<keyword evidence="2" id="KW-0732">Signal</keyword>
<comment type="caution">
    <text evidence="3">The sequence shown here is derived from an EMBL/GenBank/DDBJ whole genome shotgun (WGS) entry which is preliminary data.</text>
</comment>
<dbReference type="STRING" id="1480694.DC28_14900"/>
<name>A0A098QSC0_9SPIO</name>
<organism evidence="3 4">
    <name type="scientific">Spirochaeta lutea</name>
    <dbReference type="NCBI Taxonomy" id="1480694"/>
    <lineage>
        <taxon>Bacteria</taxon>
        <taxon>Pseudomonadati</taxon>
        <taxon>Spirochaetota</taxon>
        <taxon>Spirochaetia</taxon>
        <taxon>Spirochaetales</taxon>
        <taxon>Spirochaetaceae</taxon>
        <taxon>Spirochaeta</taxon>
    </lineage>
</organism>
<protein>
    <recommendedName>
        <fullName evidence="5">Organic solvent tolerance-like N-terminal domain-containing protein</fullName>
    </recommendedName>
</protein>
<feature type="signal peptide" evidence="2">
    <location>
        <begin position="1"/>
        <end position="25"/>
    </location>
</feature>
<reference evidence="3 4" key="1">
    <citation type="submission" date="2014-05" db="EMBL/GenBank/DDBJ databases">
        <title>De novo Genome Sequence of Spirocheata sp.</title>
        <authorList>
            <person name="Shivani Y."/>
            <person name="Subhash Y."/>
            <person name="Tushar L."/>
            <person name="Sasikala C."/>
            <person name="Ramana C.V."/>
        </authorList>
    </citation>
    <scope>NUCLEOTIDE SEQUENCE [LARGE SCALE GENOMIC DNA]</scope>
    <source>
        <strain evidence="3 4">JC230</strain>
    </source>
</reference>
<feature type="chain" id="PRO_5001938554" description="Organic solvent tolerance-like N-terminal domain-containing protein" evidence="2">
    <location>
        <begin position="26"/>
        <end position="212"/>
    </location>
</feature>
<feature type="compositionally biased region" description="Polar residues" evidence="1">
    <location>
        <begin position="52"/>
        <end position="63"/>
    </location>
</feature>
<dbReference type="RefSeq" id="WP_037550246.1">
    <property type="nucleotide sequence ID" value="NZ_JNUP01000072.1"/>
</dbReference>
<sequence>MSRTDRARVPIVSLLMLCFTAGVYGQDVQPRTDSQLGDPPSVQSVPEHAPDTPNQGETVTPGQDAIQQDPQAILEALRDDALLVDIQAQVESDDDRILWSMQFREITVYGKGVQIRINGLNLTIEAEFTPFTQQNGDVVLLAKGQTWLRDEGTKEVQYQSAFTSVPIVLGDPVIFYPLGVDSQEAGLGKANLVLHIRIQSLSEFLEKSQEGQ</sequence>
<dbReference type="AlphaFoldDB" id="A0A098QSC0"/>
<feature type="region of interest" description="Disordered" evidence="1">
    <location>
        <begin position="29"/>
        <end position="63"/>
    </location>
</feature>
<accession>A0A098QSC0</accession>
<gene>
    <name evidence="3" type="ORF">DC28_14900</name>
</gene>
<evidence type="ECO:0000313" key="3">
    <source>
        <dbReference type="EMBL" id="KGE70780.1"/>
    </source>
</evidence>
<dbReference type="Proteomes" id="UP000029692">
    <property type="component" value="Unassembled WGS sequence"/>
</dbReference>
<evidence type="ECO:0000313" key="4">
    <source>
        <dbReference type="Proteomes" id="UP000029692"/>
    </source>
</evidence>
<dbReference type="OrthoDB" id="361009at2"/>
<proteinExistence type="predicted"/>
<dbReference type="EMBL" id="JNUP01000072">
    <property type="protein sequence ID" value="KGE70780.1"/>
    <property type="molecule type" value="Genomic_DNA"/>
</dbReference>
<evidence type="ECO:0008006" key="5">
    <source>
        <dbReference type="Google" id="ProtNLM"/>
    </source>
</evidence>
<evidence type="ECO:0000256" key="2">
    <source>
        <dbReference type="SAM" id="SignalP"/>
    </source>
</evidence>